<dbReference type="Gene3D" id="3.30.390.50">
    <property type="entry name" value="CO dehydrogenase flavoprotein, C-terminal domain"/>
    <property type="match status" value="1"/>
</dbReference>
<evidence type="ECO:0000256" key="2">
    <source>
        <dbReference type="ARBA" id="ARBA00022827"/>
    </source>
</evidence>
<dbReference type="InterPro" id="IPR016169">
    <property type="entry name" value="FAD-bd_PCMH_sub2"/>
</dbReference>
<evidence type="ECO:0000313" key="6">
    <source>
        <dbReference type="Proteomes" id="UP000554286"/>
    </source>
</evidence>
<dbReference type="SMART" id="SM01092">
    <property type="entry name" value="CO_deh_flav_C"/>
    <property type="match status" value="1"/>
</dbReference>
<dbReference type="InterPro" id="IPR005107">
    <property type="entry name" value="CO_DH_flav_C"/>
</dbReference>
<dbReference type="EC" id="1.2.7.4" evidence="5"/>
<dbReference type="PROSITE" id="PS51387">
    <property type="entry name" value="FAD_PCMH"/>
    <property type="match status" value="1"/>
</dbReference>
<name>A0A7W6RBT7_9PROT</name>
<dbReference type="FunFam" id="3.30.465.10:FF:000017">
    <property type="entry name" value="Xanthine dehydrogenase, FAD binding subunit"/>
    <property type="match status" value="1"/>
</dbReference>
<dbReference type="AlphaFoldDB" id="A0A7W6RBT7"/>
<dbReference type="InterPro" id="IPR036683">
    <property type="entry name" value="CO_DH_flav_C_dom_sf"/>
</dbReference>
<dbReference type="GO" id="GO:0071949">
    <property type="term" value="F:FAD binding"/>
    <property type="evidence" value="ECO:0007669"/>
    <property type="project" value="InterPro"/>
</dbReference>
<dbReference type="Proteomes" id="UP000554286">
    <property type="component" value="Unassembled WGS sequence"/>
</dbReference>
<keyword evidence="1" id="KW-0285">Flavoprotein</keyword>
<accession>A0A7W6RBT7</accession>
<dbReference type="Pfam" id="PF00941">
    <property type="entry name" value="FAD_binding_5"/>
    <property type="match status" value="1"/>
</dbReference>
<dbReference type="InterPro" id="IPR016166">
    <property type="entry name" value="FAD-bd_PCMH"/>
</dbReference>
<keyword evidence="3 5" id="KW-0560">Oxidoreductase</keyword>
<evidence type="ECO:0000259" key="4">
    <source>
        <dbReference type="PROSITE" id="PS51387"/>
    </source>
</evidence>
<dbReference type="InterPro" id="IPR002346">
    <property type="entry name" value="Mopterin_DH_FAD-bd"/>
</dbReference>
<sequence>MYAFEYHRPSSIDEAVALITSDDIQFLSGGQTLIPTLKQRLAMPDALVDLGGIEALRGIRREGDHVIIGAGTRHAEVAASDTVAGAIPALAHLASQIGDAQVRNRGTIGGSVANADPSADYPAAVIGLGATVRTNRREIAGDDYFQDLFTTALEPGELITEIAFPIPEVAAYAKFAQAASGYAIAGVMVARMPGGAVRVGVTGAAPYALRATALEVALAADFSPAAAKAVTISADGLNSDLHATPAYRAALVSVLAARAVAACGG</sequence>
<dbReference type="Gene3D" id="3.30.465.10">
    <property type="match status" value="1"/>
</dbReference>
<evidence type="ECO:0000313" key="5">
    <source>
        <dbReference type="EMBL" id="MBB4265497.1"/>
    </source>
</evidence>
<dbReference type="SUPFAM" id="SSF56176">
    <property type="entry name" value="FAD-binding/transporter-associated domain-like"/>
    <property type="match status" value="1"/>
</dbReference>
<dbReference type="InterPro" id="IPR051312">
    <property type="entry name" value="Diverse_Substr_Oxidored"/>
</dbReference>
<dbReference type="PANTHER" id="PTHR42659:SF2">
    <property type="entry name" value="XANTHINE DEHYDROGENASE SUBUNIT C-RELATED"/>
    <property type="match status" value="1"/>
</dbReference>
<keyword evidence="6" id="KW-1185">Reference proteome</keyword>
<organism evidence="5 6">
    <name type="scientific">Roseospira visakhapatnamensis</name>
    <dbReference type="NCBI Taxonomy" id="390880"/>
    <lineage>
        <taxon>Bacteria</taxon>
        <taxon>Pseudomonadati</taxon>
        <taxon>Pseudomonadota</taxon>
        <taxon>Alphaproteobacteria</taxon>
        <taxon>Rhodospirillales</taxon>
        <taxon>Rhodospirillaceae</taxon>
        <taxon>Roseospira</taxon>
    </lineage>
</organism>
<dbReference type="SUPFAM" id="SSF55447">
    <property type="entry name" value="CO dehydrogenase flavoprotein C-terminal domain-like"/>
    <property type="match status" value="1"/>
</dbReference>
<dbReference type="EMBL" id="JACIGK010000006">
    <property type="protein sequence ID" value="MBB4265497.1"/>
    <property type="molecule type" value="Genomic_DNA"/>
</dbReference>
<reference evidence="5 6" key="1">
    <citation type="submission" date="2020-08" db="EMBL/GenBank/DDBJ databases">
        <title>Genome sequencing of Purple Non-Sulfur Bacteria from various extreme environments.</title>
        <authorList>
            <person name="Mayer M."/>
        </authorList>
    </citation>
    <scope>NUCLEOTIDE SEQUENCE [LARGE SCALE GENOMIC DNA]</scope>
    <source>
        <strain evidence="5 6">JA131</strain>
    </source>
</reference>
<dbReference type="RefSeq" id="WP_184043114.1">
    <property type="nucleotide sequence ID" value="NZ_JACIGK010000006.1"/>
</dbReference>
<dbReference type="PANTHER" id="PTHR42659">
    <property type="entry name" value="XANTHINE DEHYDROGENASE SUBUNIT C-RELATED"/>
    <property type="match status" value="1"/>
</dbReference>
<comment type="caution">
    <text evidence="5">The sequence shown here is derived from an EMBL/GenBank/DDBJ whole genome shotgun (WGS) entry which is preliminary data.</text>
</comment>
<evidence type="ECO:0000256" key="1">
    <source>
        <dbReference type="ARBA" id="ARBA00022630"/>
    </source>
</evidence>
<dbReference type="Gene3D" id="3.30.43.10">
    <property type="entry name" value="Uridine Diphospho-n-acetylenolpyruvylglucosamine Reductase, domain 2"/>
    <property type="match status" value="1"/>
</dbReference>
<dbReference type="GO" id="GO:0043885">
    <property type="term" value="F:anaerobic carbon-monoxide dehydrogenase activity"/>
    <property type="evidence" value="ECO:0007669"/>
    <property type="project" value="UniProtKB-EC"/>
</dbReference>
<evidence type="ECO:0000256" key="3">
    <source>
        <dbReference type="ARBA" id="ARBA00023002"/>
    </source>
</evidence>
<proteinExistence type="predicted"/>
<protein>
    <submittedName>
        <fullName evidence="5">Carbon-monoxide dehydrogenase medium subunit</fullName>
        <ecNumber evidence="5">1.2.7.4</ecNumber>
    </submittedName>
</protein>
<dbReference type="InterPro" id="IPR016167">
    <property type="entry name" value="FAD-bd_PCMH_sub1"/>
</dbReference>
<dbReference type="InterPro" id="IPR036318">
    <property type="entry name" value="FAD-bd_PCMH-like_sf"/>
</dbReference>
<keyword evidence="2" id="KW-0274">FAD</keyword>
<feature type="domain" description="FAD-binding PCMH-type" evidence="4">
    <location>
        <begin position="1"/>
        <end position="169"/>
    </location>
</feature>
<gene>
    <name evidence="5" type="ORF">GGD89_001116</name>
</gene>